<dbReference type="PANTHER" id="PTHR23502:SF132">
    <property type="entry name" value="POLYAMINE TRANSPORTER 2-RELATED"/>
    <property type="match status" value="1"/>
</dbReference>
<feature type="domain" description="Major facilitator superfamily (MFS) profile" evidence="7">
    <location>
        <begin position="12"/>
        <end position="394"/>
    </location>
</feature>
<dbReference type="STRING" id="425514.SAMN05443550_101341"/>
<reference evidence="8 9" key="1">
    <citation type="submission" date="2016-10" db="EMBL/GenBank/DDBJ databases">
        <authorList>
            <person name="de Groot N.N."/>
        </authorList>
    </citation>
    <scope>NUCLEOTIDE SEQUENCE [LARGE SCALE GENOMIC DNA]</scope>
    <source>
        <strain evidence="8 9">DSM 19033</strain>
    </source>
</reference>
<evidence type="ECO:0000256" key="5">
    <source>
        <dbReference type="ARBA" id="ARBA00023136"/>
    </source>
</evidence>
<dbReference type="InterPro" id="IPR020846">
    <property type="entry name" value="MFS_dom"/>
</dbReference>
<dbReference type="Proteomes" id="UP000198850">
    <property type="component" value="Unassembled WGS sequence"/>
</dbReference>
<comment type="subcellular location">
    <subcellularLocation>
        <location evidence="1">Membrane</location>
        <topology evidence="1">Multi-pass membrane protein</topology>
    </subcellularLocation>
</comment>
<feature type="transmembrane region" description="Helical" evidence="6">
    <location>
        <begin position="78"/>
        <end position="97"/>
    </location>
</feature>
<evidence type="ECO:0000256" key="2">
    <source>
        <dbReference type="ARBA" id="ARBA00022448"/>
    </source>
</evidence>
<organism evidence="8 9">
    <name type="scientific">Pedobacter hartonius</name>
    <dbReference type="NCBI Taxonomy" id="425514"/>
    <lineage>
        <taxon>Bacteria</taxon>
        <taxon>Pseudomonadati</taxon>
        <taxon>Bacteroidota</taxon>
        <taxon>Sphingobacteriia</taxon>
        <taxon>Sphingobacteriales</taxon>
        <taxon>Sphingobacteriaceae</taxon>
        <taxon>Pedobacter</taxon>
    </lineage>
</organism>
<keyword evidence="3 6" id="KW-0812">Transmembrane</keyword>
<evidence type="ECO:0000256" key="3">
    <source>
        <dbReference type="ARBA" id="ARBA00022692"/>
    </source>
</evidence>
<keyword evidence="4 6" id="KW-1133">Transmembrane helix</keyword>
<proteinExistence type="predicted"/>
<evidence type="ECO:0000256" key="4">
    <source>
        <dbReference type="ARBA" id="ARBA00022989"/>
    </source>
</evidence>
<dbReference type="GO" id="GO:0005886">
    <property type="term" value="C:plasma membrane"/>
    <property type="evidence" value="ECO:0007669"/>
    <property type="project" value="TreeGrafter"/>
</dbReference>
<accession>A0A1H3WPG2</accession>
<dbReference type="GO" id="GO:0015385">
    <property type="term" value="F:sodium:proton antiporter activity"/>
    <property type="evidence" value="ECO:0007669"/>
    <property type="project" value="TreeGrafter"/>
</dbReference>
<evidence type="ECO:0000259" key="7">
    <source>
        <dbReference type="PROSITE" id="PS50850"/>
    </source>
</evidence>
<feature type="transmembrane region" description="Helical" evidence="6">
    <location>
        <begin position="212"/>
        <end position="239"/>
    </location>
</feature>
<evidence type="ECO:0000256" key="6">
    <source>
        <dbReference type="SAM" id="Phobius"/>
    </source>
</evidence>
<feature type="transmembrane region" description="Helical" evidence="6">
    <location>
        <begin position="48"/>
        <end position="66"/>
    </location>
</feature>
<feature type="transmembrane region" description="Helical" evidence="6">
    <location>
        <begin position="136"/>
        <end position="156"/>
    </location>
</feature>
<feature type="transmembrane region" description="Helical" evidence="6">
    <location>
        <begin position="372"/>
        <end position="389"/>
    </location>
</feature>
<dbReference type="PANTHER" id="PTHR23502">
    <property type="entry name" value="MAJOR FACILITATOR SUPERFAMILY"/>
    <property type="match status" value="1"/>
</dbReference>
<keyword evidence="9" id="KW-1185">Reference proteome</keyword>
<keyword evidence="2" id="KW-0813">Transport</keyword>
<dbReference type="InterPro" id="IPR011701">
    <property type="entry name" value="MFS"/>
</dbReference>
<name>A0A1H3WPG2_9SPHI</name>
<protein>
    <submittedName>
        <fullName evidence="8">Predicted arabinose efflux permease, MFS family</fullName>
    </submittedName>
</protein>
<keyword evidence="5 6" id="KW-0472">Membrane</keyword>
<feature type="transmembrane region" description="Helical" evidence="6">
    <location>
        <begin position="340"/>
        <end position="360"/>
    </location>
</feature>
<feature type="transmembrane region" description="Helical" evidence="6">
    <location>
        <begin position="280"/>
        <end position="302"/>
    </location>
</feature>
<gene>
    <name evidence="8" type="ORF">SAMN05443550_101341</name>
</gene>
<feature type="transmembrane region" description="Helical" evidence="6">
    <location>
        <begin position="308"/>
        <end position="333"/>
    </location>
</feature>
<sequence length="405" mass="44770">MNTINKKHSGIATLLAFGLIPLSGFTTDIYLPSLPNMAADLHVSSIQVQLTFSIYLISYGISQLFIGSILDSFGRYKIGLICLLILTVSSALIALIHNIYVIYLMRVIQGLAVGAVVVAKRAYFVDLFSGEKLKSYLSLFSIIWSTGPIVAPFVGGYLQSVFGWQSNFYFLACFAFSFAVLEFFFSGETLVQGTPFNIRKIAGIYLGMIKTPIFTLSIVMLGLAYCMILIYNLTGAFIIEHHLNFSPVVAGYSSLISGIAWMIGGFIGKATINLHFFKKIAVNLTLQFFFVLAMIISTHYLANLYTLIFFAFIIHICAGFTFNNYFAFCLGLFPRNAGIAGGLTGGVSYMIISLLSYEIVNYIPAKDELNLGYGYGVLVLISFVVLLAISKIKKKRYIRFIVNCL</sequence>
<evidence type="ECO:0000313" key="8">
    <source>
        <dbReference type="EMBL" id="SDZ89019.1"/>
    </source>
</evidence>
<feature type="transmembrane region" description="Helical" evidence="6">
    <location>
        <begin position="168"/>
        <end position="191"/>
    </location>
</feature>
<dbReference type="RefSeq" id="WP_090554516.1">
    <property type="nucleotide sequence ID" value="NZ_FNRA01000001.1"/>
</dbReference>
<dbReference type="Gene3D" id="1.20.1720.10">
    <property type="entry name" value="Multidrug resistance protein D"/>
    <property type="match status" value="1"/>
</dbReference>
<evidence type="ECO:0000256" key="1">
    <source>
        <dbReference type="ARBA" id="ARBA00004141"/>
    </source>
</evidence>
<evidence type="ECO:0000313" key="9">
    <source>
        <dbReference type="Proteomes" id="UP000198850"/>
    </source>
</evidence>
<feature type="transmembrane region" description="Helical" evidence="6">
    <location>
        <begin position="245"/>
        <end position="268"/>
    </location>
</feature>
<dbReference type="PROSITE" id="PS50850">
    <property type="entry name" value="MFS"/>
    <property type="match status" value="1"/>
</dbReference>
<dbReference type="Pfam" id="PF07690">
    <property type="entry name" value="MFS_1"/>
    <property type="match status" value="1"/>
</dbReference>
<dbReference type="OrthoDB" id="9814303at2"/>
<dbReference type="InterPro" id="IPR036259">
    <property type="entry name" value="MFS_trans_sf"/>
</dbReference>
<dbReference type="AlphaFoldDB" id="A0A1H3WPG2"/>
<dbReference type="SUPFAM" id="SSF103473">
    <property type="entry name" value="MFS general substrate transporter"/>
    <property type="match status" value="1"/>
</dbReference>
<dbReference type="EMBL" id="FNRA01000001">
    <property type="protein sequence ID" value="SDZ89019.1"/>
    <property type="molecule type" value="Genomic_DNA"/>
</dbReference>
<feature type="transmembrane region" description="Helical" evidence="6">
    <location>
        <begin position="103"/>
        <end position="124"/>
    </location>
</feature>
<dbReference type="GO" id="GO:1990961">
    <property type="term" value="P:xenobiotic detoxification by transmembrane export across the plasma membrane"/>
    <property type="evidence" value="ECO:0007669"/>
    <property type="project" value="TreeGrafter"/>
</dbReference>